<feature type="transmembrane region" description="Helical" evidence="1">
    <location>
        <begin position="66"/>
        <end position="83"/>
    </location>
</feature>
<keyword evidence="3" id="KW-1185">Reference proteome</keyword>
<evidence type="ECO:0000256" key="1">
    <source>
        <dbReference type="SAM" id="Phobius"/>
    </source>
</evidence>
<evidence type="ECO:0000313" key="3">
    <source>
        <dbReference type="Proteomes" id="UP000198397"/>
    </source>
</evidence>
<proteinExistence type="predicted"/>
<accession>A0A238X8D6</accession>
<sequence length="138" mass="14389">MSLHTTLTDLLRRRDTTDKGLDPPERALYGTLCTIFGVFLGLVAGATMLSGPVVEESAGLQLGTTLLYGSLGIAAIGSGVALYQNRPIGWVGTVLSLSAAGLWGLVIASTGSPLGLLISLATVSVLWRLLTRRPPVRS</sequence>
<keyword evidence="1" id="KW-1133">Transmembrane helix</keyword>
<feature type="transmembrane region" description="Helical" evidence="1">
    <location>
        <begin position="27"/>
        <end position="46"/>
    </location>
</feature>
<feature type="transmembrane region" description="Helical" evidence="1">
    <location>
        <begin position="90"/>
        <end position="108"/>
    </location>
</feature>
<reference evidence="2 3" key="1">
    <citation type="submission" date="2017-06" db="EMBL/GenBank/DDBJ databases">
        <authorList>
            <person name="Kim H.J."/>
            <person name="Triplett B.A."/>
        </authorList>
    </citation>
    <scope>NUCLEOTIDE SEQUENCE [LARGE SCALE GENOMIC DNA]</scope>
    <source>
        <strain evidence="2 3">DSM 8800</strain>
    </source>
</reference>
<evidence type="ECO:0000313" key="2">
    <source>
        <dbReference type="EMBL" id="SNR54882.1"/>
    </source>
</evidence>
<organism evidence="2 3">
    <name type="scientific">Halorubrum vacuolatum</name>
    <name type="common">Natronobacterium vacuolatum</name>
    <dbReference type="NCBI Taxonomy" id="63740"/>
    <lineage>
        <taxon>Archaea</taxon>
        <taxon>Methanobacteriati</taxon>
        <taxon>Methanobacteriota</taxon>
        <taxon>Stenosarchaea group</taxon>
        <taxon>Halobacteria</taxon>
        <taxon>Halobacteriales</taxon>
        <taxon>Haloferacaceae</taxon>
        <taxon>Halorubrum</taxon>
    </lineage>
</organism>
<dbReference type="EMBL" id="FZNQ01000014">
    <property type="protein sequence ID" value="SNR54882.1"/>
    <property type="molecule type" value="Genomic_DNA"/>
</dbReference>
<name>A0A238X8D6_HALVU</name>
<protein>
    <submittedName>
        <fullName evidence="2">Uncharacterized protein</fullName>
    </submittedName>
</protein>
<feature type="transmembrane region" description="Helical" evidence="1">
    <location>
        <begin position="114"/>
        <end position="130"/>
    </location>
</feature>
<dbReference type="RefSeq" id="WP_089385370.1">
    <property type="nucleotide sequence ID" value="NZ_FZNQ01000014.1"/>
</dbReference>
<dbReference type="Proteomes" id="UP000198397">
    <property type="component" value="Unassembled WGS sequence"/>
</dbReference>
<dbReference type="AlphaFoldDB" id="A0A238X8D6"/>
<keyword evidence="1" id="KW-0812">Transmembrane</keyword>
<gene>
    <name evidence="2" type="ORF">SAMN06264855_11457</name>
</gene>
<keyword evidence="1" id="KW-0472">Membrane</keyword>